<evidence type="ECO:0000259" key="6">
    <source>
        <dbReference type="PROSITE" id="PS50048"/>
    </source>
</evidence>
<feature type="compositionally biased region" description="Basic and acidic residues" evidence="5">
    <location>
        <begin position="26"/>
        <end position="45"/>
    </location>
</feature>
<accession>A0A074VTE2</accession>
<proteinExistence type="predicted"/>
<dbReference type="GO" id="GO:0005634">
    <property type="term" value="C:nucleus"/>
    <property type="evidence" value="ECO:0007669"/>
    <property type="project" value="TreeGrafter"/>
</dbReference>
<dbReference type="GO" id="GO:0000981">
    <property type="term" value="F:DNA-binding transcription factor activity, RNA polymerase II-specific"/>
    <property type="evidence" value="ECO:0007669"/>
    <property type="project" value="InterPro"/>
</dbReference>
<dbReference type="PANTHER" id="PTHR47424">
    <property type="entry name" value="REGULATORY PROTEIN GAL4"/>
    <property type="match status" value="1"/>
</dbReference>
<dbReference type="Gene3D" id="4.10.240.10">
    <property type="entry name" value="Zn(2)-C6 fungal-type DNA-binding domain"/>
    <property type="match status" value="1"/>
</dbReference>
<dbReference type="InterPro" id="IPR001138">
    <property type="entry name" value="Zn2Cys6_DnaBD"/>
</dbReference>
<feature type="compositionally biased region" description="Low complexity" evidence="5">
    <location>
        <begin position="157"/>
        <end position="169"/>
    </location>
</feature>
<dbReference type="AlphaFoldDB" id="A0A074VTE2"/>
<dbReference type="CDD" id="cd00067">
    <property type="entry name" value="GAL4"/>
    <property type="match status" value="1"/>
</dbReference>
<evidence type="ECO:0000256" key="3">
    <source>
        <dbReference type="ARBA" id="ARBA00023163"/>
    </source>
</evidence>
<dbReference type="InterPro" id="IPR036864">
    <property type="entry name" value="Zn2-C6_fun-type_DNA-bd_sf"/>
</dbReference>
<dbReference type="GeneID" id="63917908"/>
<feature type="domain" description="Zn(2)-C6 fungal-type" evidence="6">
    <location>
        <begin position="87"/>
        <end position="116"/>
    </location>
</feature>
<dbReference type="PROSITE" id="PS00463">
    <property type="entry name" value="ZN2_CY6_FUNGAL_1"/>
    <property type="match status" value="1"/>
</dbReference>
<dbReference type="GO" id="GO:0000978">
    <property type="term" value="F:RNA polymerase II cis-regulatory region sequence-specific DNA binding"/>
    <property type="evidence" value="ECO:0007669"/>
    <property type="project" value="TreeGrafter"/>
</dbReference>
<keyword evidence="3" id="KW-0804">Transcription</keyword>
<dbReference type="GO" id="GO:0008270">
    <property type="term" value="F:zinc ion binding"/>
    <property type="evidence" value="ECO:0007669"/>
    <property type="project" value="InterPro"/>
</dbReference>
<feature type="region of interest" description="Disordered" evidence="5">
    <location>
        <begin position="9"/>
        <end position="45"/>
    </location>
</feature>
<dbReference type="SMART" id="SM00906">
    <property type="entry name" value="Fungal_trans"/>
    <property type="match status" value="1"/>
</dbReference>
<dbReference type="RefSeq" id="XP_040880706.1">
    <property type="nucleotide sequence ID" value="XM_041024535.1"/>
</dbReference>
<keyword evidence="4" id="KW-0539">Nucleus</keyword>
<dbReference type="GO" id="GO:0006351">
    <property type="term" value="P:DNA-templated transcription"/>
    <property type="evidence" value="ECO:0007669"/>
    <property type="project" value="InterPro"/>
</dbReference>
<dbReference type="SUPFAM" id="SSF57701">
    <property type="entry name" value="Zn2/Cys6 DNA-binding domain"/>
    <property type="match status" value="1"/>
</dbReference>
<gene>
    <name evidence="7" type="ORF">M437DRAFT_65016</name>
</gene>
<evidence type="ECO:0000256" key="1">
    <source>
        <dbReference type="ARBA" id="ARBA00022723"/>
    </source>
</evidence>
<feature type="region of interest" description="Disordered" evidence="5">
    <location>
        <begin position="149"/>
        <end position="171"/>
    </location>
</feature>
<sequence>MSCKLYLGVTRRSPPDVLPTKPPESSARDCHTSEIDGRASHPHTARDLFRSSSSDYIMFATFDGTMSGVRKNRGGRVRTKRKQVARACDWCRLNRVKCNDNDPCDNCAERGNLCVTGSNEVRTLASATKEIERLKTHIRDLEANVREKEAISSLQEAPSTSSVPASDSSKCTATQTSATRAAIWIPDDATGCLRYCDYSSTVSMMHRCHKYLSSALEQPELSNPFVFEIAASPISTADDRAHSDLMSMTRLQEEHYLNLFWQSYHILLPILHFETFTQHYDSLWIPDNSVRGDSALVDMVLALCAQYGSCFVGSTGVSGGLQAHGSTHMSQYLSDRARSLLLAETESLRIHIVQCHLLSAIYLENNSLTNAAHECIAQALRSASALGLHHEPPATMPEQEKVLRRNIWWSIYIMDVRISLNLAPMSSRIAHKPVHDWIKEVPDLLKTPRTGAGRPFSTARSALDLEDSVPSWLQRQRVMLELSYHSSLMILHRPFIRFPFSSVGRIPISAEHSVWSLKHAIIITQIISQISTESDVLSFVHETTRLLWDATVTLLAFAMAHPFCPHTPSAHAALQTALVTFDVLATKKSDLAHKAARTTHKVLAHMDSIVSGFQTGSQSTPSNTTLRFVNGSDSGAGSIFWVRSPVGSSCGSYSNVSSATG</sequence>
<dbReference type="SMART" id="SM00066">
    <property type="entry name" value="GAL4"/>
    <property type="match status" value="1"/>
</dbReference>
<keyword evidence="8" id="KW-1185">Reference proteome</keyword>
<keyword evidence="1" id="KW-0479">Metal-binding</keyword>
<protein>
    <recommendedName>
        <fullName evidence="6">Zn(2)-C6 fungal-type domain-containing protein</fullName>
    </recommendedName>
</protein>
<dbReference type="EMBL" id="KL584830">
    <property type="protein sequence ID" value="KEQ63683.1"/>
    <property type="molecule type" value="Genomic_DNA"/>
</dbReference>
<keyword evidence="2" id="KW-0805">Transcription regulation</keyword>
<evidence type="ECO:0000313" key="7">
    <source>
        <dbReference type="EMBL" id="KEQ63683.1"/>
    </source>
</evidence>
<dbReference type="PANTHER" id="PTHR47424:SF12">
    <property type="entry name" value="TRANSCRIPTION FACTOR ASQA"/>
    <property type="match status" value="1"/>
</dbReference>
<evidence type="ECO:0000256" key="5">
    <source>
        <dbReference type="SAM" id="MobiDB-lite"/>
    </source>
</evidence>
<reference evidence="7 8" key="1">
    <citation type="journal article" date="2014" name="BMC Genomics">
        <title>Genome sequencing of four Aureobasidium pullulans varieties: biotechnological potential, stress tolerance, and description of new species.</title>
        <authorList>
            <person name="Gostin Ar C."/>
            <person name="Ohm R.A."/>
            <person name="Kogej T."/>
            <person name="Sonjak S."/>
            <person name="Turk M."/>
            <person name="Zajc J."/>
            <person name="Zalar P."/>
            <person name="Grube M."/>
            <person name="Sun H."/>
            <person name="Han J."/>
            <person name="Sharma A."/>
            <person name="Chiniquy J."/>
            <person name="Ngan C.Y."/>
            <person name="Lipzen A."/>
            <person name="Barry K."/>
            <person name="Grigoriev I.V."/>
            <person name="Gunde-Cimerman N."/>
        </authorList>
    </citation>
    <scope>NUCLEOTIDE SEQUENCE [LARGE SCALE GENOMIC DNA]</scope>
    <source>
        <strain evidence="7 8">CBS 110374</strain>
    </source>
</reference>
<evidence type="ECO:0000256" key="4">
    <source>
        <dbReference type="ARBA" id="ARBA00023242"/>
    </source>
</evidence>
<evidence type="ECO:0000256" key="2">
    <source>
        <dbReference type="ARBA" id="ARBA00023015"/>
    </source>
</evidence>
<dbReference type="CDD" id="cd12148">
    <property type="entry name" value="fungal_TF_MHR"/>
    <property type="match status" value="1"/>
</dbReference>
<dbReference type="InterPro" id="IPR007219">
    <property type="entry name" value="XnlR_reg_dom"/>
</dbReference>
<dbReference type="Pfam" id="PF04082">
    <property type="entry name" value="Fungal_trans"/>
    <property type="match status" value="1"/>
</dbReference>
<dbReference type="PROSITE" id="PS50048">
    <property type="entry name" value="ZN2_CY6_FUNGAL_2"/>
    <property type="match status" value="1"/>
</dbReference>
<name>A0A074VTE2_AURM1</name>
<evidence type="ECO:0000313" key="8">
    <source>
        <dbReference type="Proteomes" id="UP000030672"/>
    </source>
</evidence>
<dbReference type="Pfam" id="PF00172">
    <property type="entry name" value="Zn_clus"/>
    <property type="match status" value="1"/>
</dbReference>
<dbReference type="GO" id="GO:0000435">
    <property type="term" value="P:positive regulation of transcription from RNA polymerase II promoter by galactose"/>
    <property type="evidence" value="ECO:0007669"/>
    <property type="project" value="TreeGrafter"/>
</dbReference>
<dbReference type="InterPro" id="IPR051127">
    <property type="entry name" value="Fungal_SecMet_Regulators"/>
</dbReference>
<organism evidence="7 8">
    <name type="scientific">Aureobasidium melanogenum (strain CBS 110374)</name>
    <name type="common">Aureobasidium pullulans var. melanogenum</name>
    <dbReference type="NCBI Taxonomy" id="1043003"/>
    <lineage>
        <taxon>Eukaryota</taxon>
        <taxon>Fungi</taxon>
        <taxon>Dikarya</taxon>
        <taxon>Ascomycota</taxon>
        <taxon>Pezizomycotina</taxon>
        <taxon>Dothideomycetes</taxon>
        <taxon>Dothideomycetidae</taxon>
        <taxon>Dothideales</taxon>
        <taxon>Saccotheciaceae</taxon>
        <taxon>Aureobasidium</taxon>
    </lineage>
</organism>
<dbReference type="Proteomes" id="UP000030672">
    <property type="component" value="Unassembled WGS sequence"/>
</dbReference>
<dbReference type="HOGENOM" id="CLU_016509_0_0_1"/>